<evidence type="ECO:0000313" key="9">
    <source>
        <dbReference type="Proteomes" id="UP001410394"/>
    </source>
</evidence>
<keyword evidence="3 7" id="KW-1133">Transmembrane helix</keyword>
<feature type="site" description="Important for catalytic activity" evidence="7">
    <location>
        <position position="215"/>
    </location>
</feature>
<sequence length="332" mass="36829">MIRFFFKFLRWAVLFVAVVTGTAAWYATRPLAQREAVLDVEIAHGSTMRDVARQVVEQGVEVSPRFLSWMARLAGRAHSIKAGNYRIEQGITPWDLLELLSAGSTSYAEIALVEGWSFRRLRATLDAMPDLKHDTLGMSDAQVLAELGLPGESAEGQFFPDTYFVARGVSDLEVLRRAASQMQKMLAQEWARRAPDLPLQTPYEGLTLASMVEKETGISADRGKIASVFVNRLRIGMPLQSDPTVIYGLGSNFDGNLTRRDLQTDTPYNSYTRRGLPPTPIAMPGLAALRAALHPEATNFLYFVARGDGSSQFSRSLEEHNRAVSRYQKGKG</sequence>
<evidence type="ECO:0000256" key="6">
    <source>
        <dbReference type="ARBA" id="ARBA00023316"/>
    </source>
</evidence>
<evidence type="ECO:0000313" key="8">
    <source>
        <dbReference type="EMBL" id="MEN3067723.1"/>
    </source>
</evidence>
<comment type="catalytic activity">
    <reaction evidence="7">
        <text>a peptidoglycan chain = a peptidoglycan chain with N-acetyl-1,6-anhydromuramyl-[peptide] at the reducing end + a peptidoglycan chain with N-acetylglucosamine at the non-reducing end.</text>
        <dbReference type="EC" id="4.2.2.29"/>
    </reaction>
</comment>
<protein>
    <recommendedName>
        <fullName evidence="7">Endolytic murein transglycosylase</fullName>
        <ecNumber evidence="7">4.2.2.29</ecNumber>
    </recommendedName>
    <alternativeName>
        <fullName evidence="7">Peptidoglycan lytic transglycosylase</fullName>
    </alternativeName>
    <alternativeName>
        <fullName evidence="7">Peptidoglycan polymerization terminase</fullName>
    </alternativeName>
</protein>
<evidence type="ECO:0000256" key="2">
    <source>
        <dbReference type="ARBA" id="ARBA00022692"/>
    </source>
</evidence>
<organism evidence="8 9">
    <name type="scientific">Uliginosibacterium sediminicola</name>
    <dbReference type="NCBI Taxonomy" id="2024550"/>
    <lineage>
        <taxon>Bacteria</taxon>
        <taxon>Pseudomonadati</taxon>
        <taxon>Pseudomonadota</taxon>
        <taxon>Betaproteobacteria</taxon>
        <taxon>Rhodocyclales</taxon>
        <taxon>Zoogloeaceae</taxon>
        <taxon>Uliginosibacterium</taxon>
    </lineage>
</organism>
<keyword evidence="9" id="KW-1185">Reference proteome</keyword>
<comment type="function">
    <text evidence="7">Functions as a peptidoglycan terminase that cleaves nascent peptidoglycan strands endolytically to terminate their elongation.</text>
</comment>
<evidence type="ECO:0000256" key="4">
    <source>
        <dbReference type="ARBA" id="ARBA00023136"/>
    </source>
</evidence>
<dbReference type="PANTHER" id="PTHR30518:SF2">
    <property type="entry name" value="ENDOLYTIC MUREIN TRANSGLYCOSYLASE"/>
    <property type="match status" value="1"/>
</dbReference>
<dbReference type="Gene3D" id="3.30.1490.480">
    <property type="entry name" value="Endolytic murein transglycosylase"/>
    <property type="match status" value="1"/>
</dbReference>
<evidence type="ECO:0000256" key="5">
    <source>
        <dbReference type="ARBA" id="ARBA00023239"/>
    </source>
</evidence>
<dbReference type="Proteomes" id="UP001410394">
    <property type="component" value="Unassembled WGS sequence"/>
</dbReference>
<evidence type="ECO:0000256" key="1">
    <source>
        <dbReference type="ARBA" id="ARBA00022475"/>
    </source>
</evidence>
<dbReference type="EMBL" id="JBDIVE010000002">
    <property type="protein sequence ID" value="MEN3067723.1"/>
    <property type="molecule type" value="Genomic_DNA"/>
</dbReference>
<reference evidence="8 9" key="1">
    <citation type="journal article" date="2018" name="Int. J. Syst. Evol. Microbiol.">
        <title>Uliginosibacterium sediminicola sp. nov., isolated from freshwater sediment.</title>
        <authorList>
            <person name="Hwang W.M."/>
            <person name="Kim S.M."/>
            <person name="Kang K."/>
            <person name="Ahn T.Y."/>
        </authorList>
    </citation>
    <scope>NUCLEOTIDE SEQUENCE [LARGE SCALE GENOMIC DNA]</scope>
    <source>
        <strain evidence="8 9">M1-21</strain>
    </source>
</reference>
<keyword evidence="7" id="KW-0997">Cell inner membrane</keyword>
<name>A0ABU9YVI6_9RHOO</name>
<dbReference type="Gene3D" id="3.30.160.60">
    <property type="entry name" value="Classic Zinc Finger"/>
    <property type="match status" value="1"/>
</dbReference>
<proteinExistence type="inferred from homology"/>
<keyword evidence="6 7" id="KW-0961">Cell wall biogenesis/degradation</keyword>
<dbReference type="HAMAP" id="MF_02065">
    <property type="entry name" value="MltG"/>
    <property type="match status" value="1"/>
</dbReference>
<dbReference type="NCBIfam" id="TIGR00247">
    <property type="entry name" value="endolytic transglycosylase MltG"/>
    <property type="match status" value="1"/>
</dbReference>
<keyword evidence="4 7" id="KW-0472">Membrane</keyword>
<dbReference type="PANTHER" id="PTHR30518">
    <property type="entry name" value="ENDOLYTIC MUREIN TRANSGLYCOSYLASE"/>
    <property type="match status" value="1"/>
</dbReference>
<comment type="similarity">
    <text evidence="7">Belongs to the transglycosylase MltG family.</text>
</comment>
<dbReference type="CDD" id="cd08010">
    <property type="entry name" value="MltG_like"/>
    <property type="match status" value="1"/>
</dbReference>
<dbReference type="InterPro" id="IPR003770">
    <property type="entry name" value="MLTG-like"/>
</dbReference>
<dbReference type="EC" id="4.2.2.29" evidence="7"/>
<keyword evidence="5 7" id="KW-0456">Lyase</keyword>
<gene>
    <name evidence="7 8" type="primary">mltG</name>
    <name evidence="8" type="ORF">ABDB84_04475</name>
</gene>
<accession>A0ABU9YVI6</accession>
<keyword evidence="2 7" id="KW-0812">Transmembrane</keyword>
<evidence type="ECO:0000256" key="7">
    <source>
        <dbReference type="HAMAP-Rule" id="MF_02065"/>
    </source>
</evidence>
<dbReference type="Pfam" id="PF02618">
    <property type="entry name" value="YceG"/>
    <property type="match status" value="1"/>
</dbReference>
<evidence type="ECO:0000256" key="3">
    <source>
        <dbReference type="ARBA" id="ARBA00022989"/>
    </source>
</evidence>
<comment type="caution">
    <text evidence="8">The sequence shown here is derived from an EMBL/GenBank/DDBJ whole genome shotgun (WGS) entry which is preliminary data.</text>
</comment>
<keyword evidence="1 7" id="KW-1003">Cell membrane</keyword>